<dbReference type="PANTHER" id="PTHR34597">
    <property type="entry name" value="SLR1661 PROTEIN"/>
    <property type="match status" value="1"/>
</dbReference>
<evidence type="ECO:0000256" key="4">
    <source>
        <dbReference type="SAM" id="MobiDB-lite"/>
    </source>
</evidence>
<dbReference type="InterPro" id="IPR011250">
    <property type="entry name" value="OMP/PagP_B-barrel"/>
</dbReference>
<keyword evidence="9" id="KW-1185">Reference proteome</keyword>
<dbReference type="InterPro" id="IPR013686">
    <property type="entry name" value="Polypept-transport_assoc_ShlB"/>
</dbReference>
<evidence type="ECO:0000313" key="8">
    <source>
        <dbReference type="EMBL" id="PSF38997.1"/>
    </source>
</evidence>
<dbReference type="GO" id="GO:0046819">
    <property type="term" value="P:protein secretion by the type V secretion system"/>
    <property type="evidence" value="ECO:0007669"/>
    <property type="project" value="TreeGrafter"/>
</dbReference>
<protein>
    <submittedName>
        <fullName evidence="8">Hemolysin activation/secretion protein</fullName>
    </submittedName>
</protein>
<dbReference type="SUPFAM" id="SSF56925">
    <property type="entry name" value="OMPA-like"/>
    <property type="match status" value="1"/>
</dbReference>
<dbReference type="Pfam" id="PF08479">
    <property type="entry name" value="POTRA_2"/>
    <property type="match status" value="1"/>
</dbReference>
<feature type="transmembrane region" description="Helical" evidence="5">
    <location>
        <begin position="12"/>
        <end position="33"/>
    </location>
</feature>
<dbReference type="Gene3D" id="3.10.20.310">
    <property type="entry name" value="membrane protein fhac"/>
    <property type="match status" value="1"/>
</dbReference>
<dbReference type="GO" id="GO:0098046">
    <property type="term" value="C:type V protein secretion system complex"/>
    <property type="evidence" value="ECO:0007669"/>
    <property type="project" value="TreeGrafter"/>
</dbReference>
<proteinExistence type="predicted"/>
<evidence type="ECO:0000259" key="7">
    <source>
        <dbReference type="Pfam" id="PF08479"/>
    </source>
</evidence>
<gene>
    <name evidence="8" type="ORF">C7H19_02790</name>
</gene>
<comment type="caution">
    <text evidence="8">The sequence shown here is derived from an EMBL/GenBank/DDBJ whole genome shotgun (WGS) entry which is preliminary data.</text>
</comment>
<keyword evidence="1" id="KW-1134">Transmembrane beta strand</keyword>
<name>A0A2T1M2U3_9CHRO</name>
<sequence>MSVNILRQNFALLSLGIKVLCFFVILYTDIILAQNVQNSGQTAQVRPRVIPPRQPPALPTPQPLPEIPLETTPTPPITPELPNIPGNITVTQFIFAGNTAFSNEELAQVTAPFTNRPITFAELLQVETAVTKLYTNAGYLNSGAMIPANQTLNPTAAIVKIQIIEGGIEDIRVTVDGRLKPEYIQSRLAIATTKPLNQNRLLEALQLLQLNPLIETISAELSTGTRPELSLLTVRVKEADTFNIELVADNGRNPSVGSFQRGMLLNHGNLLGYGDRFSLEYINTDGSNSLDLDYTIPVNPRNGEITIAGGLNYSRVIEEPFDELDITGNSPYFELTFRQPVIQTPTQELALGVIASHQVSSNEILGFNFPLSPGADENGQTRISAVRLFQEWIKRSPQDVLALRSQFNIGLSFGATINEAPPDSRFFDWRFQGQYVRSLAPDTLLVLRSDVQLADRPLVPLEQFALGGLYSVQGYRQDLLLTDNGFFTSAEVRVPILRVASVQGLLQVVPFVGFGIGWNNSDNPIPTPDTNTLVGVGVGLQWQMSDRLRARFDWAIPLTNVDSSNNTLQEQGLYFSINLSLF</sequence>
<keyword evidence="2 5" id="KW-0812">Transmembrane</keyword>
<dbReference type="GO" id="GO:0008320">
    <property type="term" value="F:protein transmembrane transporter activity"/>
    <property type="evidence" value="ECO:0007669"/>
    <property type="project" value="TreeGrafter"/>
</dbReference>
<dbReference type="OrthoDB" id="596066at2"/>
<dbReference type="InterPro" id="IPR051544">
    <property type="entry name" value="TPS_OM_transporter"/>
</dbReference>
<evidence type="ECO:0000313" key="9">
    <source>
        <dbReference type="Proteomes" id="UP000239001"/>
    </source>
</evidence>
<dbReference type="Proteomes" id="UP000239001">
    <property type="component" value="Unassembled WGS sequence"/>
</dbReference>
<keyword evidence="5" id="KW-1133">Transmembrane helix</keyword>
<dbReference type="InterPro" id="IPR005565">
    <property type="entry name" value="Hemolysn_activator_HlyB_C"/>
</dbReference>
<dbReference type="Pfam" id="PF03865">
    <property type="entry name" value="ShlB"/>
    <property type="match status" value="1"/>
</dbReference>
<dbReference type="PANTHER" id="PTHR34597:SF3">
    <property type="entry name" value="OUTER MEMBRANE TRANSPORTER CDIB"/>
    <property type="match status" value="1"/>
</dbReference>
<reference evidence="8 9" key="2">
    <citation type="submission" date="2018-03" db="EMBL/GenBank/DDBJ databases">
        <authorList>
            <person name="Keele B.F."/>
        </authorList>
    </citation>
    <scope>NUCLEOTIDE SEQUENCE [LARGE SCALE GENOMIC DNA]</scope>
    <source>
        <strain evidence="8 9">CCALA 016</strain>
    </source>
</reference>
<evidence type="ECO:0000259" key="6">
    <source>
        <dbReference type="Pfam" id="PF03865"/>
    </source>
</evidence>
<feature type="domain" description="Polypeptide-transport-associated ShlB-type" evidence="7">
    <location>
        <begin position="89"/>
        <end position="166"/>
    </location>
</feature>
<evidence type="ECO:0000256" key="1">
    <source>
        <dbReference type="ARBA" id="ARBA00022452"/>
    </source>
</evidence>
<dbReference type="AlphaFoldDB" id="A0A2T1M2U3"/>
<evidence type="ECO:0000256" key="3">
    <source>
        <dbReference type="ARBA" id="ARBA00023237"/>
    </source>
</evidence>
<dbReference type="Gene3D" id="2.40.160.50">
    <property type="entry name" value="membrane protein fhac: a member of the omp85/tpsb transporter family"/>
    <property type="match status" value="1"/>
</dbReference>
<feature type="domain" description="Haemolysin activator HlyB C-terminal" evidence="6">
    <location>
        <begin position="230"/>
        <end position="541"/>
    </location>
</feature>
<keyword evidence="3" id="KW-0998">Cell outer membrane</keyword>
<reference evidence="8 9" key="1">
    <citation type="submission" date="2018-03" db="EMBL/GenBank/DDBJ databases">
        <title>The ancient ancestry and fast evolution of plastids.</title>
        <authorList>
            <person name="Moore K.R."/>
            <person name="Magnabosco C."/>
            <person name="Momper L."/>
            <person name="Gold D.A."/>
            <person name="Bosak T."/>
            <person name="Fournier G.P."/>
        </authorList>
    </citation>
    <scope>NUCLEOTIDE SEQUENCE [LARGE SCALE GENOMIC DNA]</scope>
    <source>
        <strain evidence="8 9">CCALA 016</strain>
    </source>
</reference>
<evidence type="ECO:0000256" key="2">
    <source>
        <dbReference type="ARBA" id="ARBA00022692"/>
    </source>
</evidence>
<accession>A0A2T1M2U3</accession>
<feature type="compositionally biased region" description="Pro residues" evidence="4">
    <location>
        <begin position="49"/>
        <end position="66"/>
    </location>
</feature>
<dbReference type="EMBL" id="PXOH01000002">
    <property type="protein sequence ID" value="PSF38997.1"/>
    <property type="molecule type" value="Genomic_DNA"/>
</dbReference>
<keyword evidence="5" id="KW-0472">Membrane</keyword>
<organism evidence="8 9">
    <name type="scientific">Aphanothece hegewaldii CCALA 016</name>
    <dbReference type="NCBI Taxonomy" id="2107694"/>
    <lineage>
        <taxon>Bacteria</taxon>
        <taxon>Bacillati</taxon>
        <taxon>Cyanobacteriota</taxon>
        <taxon>Cyanophyceae</taxon>
        <taxon>Oscillatoriophycideae</taxon>
        <taxon>Chroococcales</taxon>
        <taxon>Aphanothecaceae</taxon>
        <taxon>Aphanothece</taxon>
    </lineage>
</organism>
<feature type="region of interest" description="Disordered" evidence="4">
    <location>
        <begin position="42"/>
        <end position="80"/>
    </location>
</feature>
<evidence type="ECO:0000256" key="5">
    <source>
        <dbReference type="SAM" id="Phobius"/>
    </source>
</evidence>